<evidence type="ECO:0000313" key="1">
    <source>
        <dbReference type="EMBL" id="JAC80696.1"/>
    </source>
</evidence>
<sequence>MQVRSLPPVEYPVGAKNKAQAARLIAEENTIRVLRVQRAAVSGGFRFGVVAGTFFATQISAGYARQLYDVWNFVLGGSISGLVAGFTGASACSCARSTVRFGCIQKERNQTVGGADT</sequence>
<accession>A0A061SD86</accession>
<name>A0A061SD86_9CHLO</name>
<reference evidence="1" key="1">
    <citation type="submission" date="2014-05" db="EMBL/GenBank/DDBJ databases">
        <title>The transcriptome of the halophilic microalga Tetraselmis sp. GSL018 isolated from the Great Salt Lake, Utah.</title>
        <authorList>
            <person name="Jinkerson R.E."/>
            <person name="D'Adamo S."/>
            <person name="Posewitz M.C."/>
        </authorList>
    </citation>
    <scope>NUCLEOTIDE SEQUENCE</scope>
    <source>
        <strain evidence="1">GSL018</strain>
    </source>
</reference>
<dbReference type="AlphaFoldDB" id="A0A061SD86"/>
<protein>
    <submittedName>
        <fullName evidence="1">Uncharacterized protein</fullName>
    </submittedName>
</protein>
<dbReference type="EMBL" id="GBEZ01004528">
    <property type="protein sequence ID" value="JAC80696.1"/>
    <property type="molecule type" value="Transcribed_RNA"/>
</dbReference>
<gene>
    <name evidence="1" type="ORF">TSPGSL018_9697</name>
</gene>
<organism evidence="1">
    <name type="scientific">Tetraselmis sp. GSL018</name>
    <dbReference type="NCBI Taxonomy" id="582737"/>
    <lineage>
        <taxon>Eukaryota</taxon>
        <taxon>Viridiplantae</taxon>
        <taxon>Chlorophyta</taxon>
        <taxon>core chlorophytes</taxon>
        <taxon>Chlorodendrophyceae</taxon>
        <taxon>Chlorodendrales</taxon>
        <taxon>Chlorodendraceae</taxon>
        <taxon>Tetraselmis</taxon>
    </lineage>
</organism>
<proteinExistence type="predicted"/>